<reference evidence="1 2" key="1">
    <citation type="submission" date="2013-02" db="EMBL/GenBank/DDBJ databases">
        <authorList>
            <person name="McClelland M."/>
            <person name="Porwollik S."/>
            <person name="Desai P."/>
            <person name="Cheng P."/>
            <person name="Wollam A."/>
            <person name="Pepin K."/>
            <person name="Bhonagiri V."/>
            <person name="Fulton L."/>
            <person name="Fulton R."/>
            <person name="Delehaunty K."/>
            <person name="Fronick C."/>
            <person name="Godfrey J."/>
            <person name="Waligorski J."/>
            <person name="Appelbaum E."/>
            <person name="Tomlinson C."/>
            <person name="Warren W."/>
            <person name="Sodergren E."/>
            <person name="Weinstock G."/>
            <person name="Wilson R.K."/>
        </authorList>
    </citation>
    <scope>NUCLEOTIDE SEQUENCE [LARGE SCALE GENOMIC DNA]</scope>
    <source>
        <strain evidence="1 2">UC16</strain>
    </source>
</reference>
<evidence type="ECO:0000313" key="1">
    <source>
        <dbReference type="EMBL" id="EMR49759.1"/>
    </source>
</evidence>
<dbReference type="Pfam" id="PF06892">
    <property type="entry name" value="Phage_CP76"/>
    <property type="match status" value="1"/>
</dbReference>
<comment type="caution">
    <text evidence="1">The sequence shown here is derived from an EMBL/GenBank/DDBJ whole genome shotgun (WGS) entry which is preliminary data.</text>
</comment>
<dbReference type="HOGENOM" id="CLU_124466_1_0_6"/>
<dbReference type="EMBL" id="APMR01000167">
    <property type="protein sequence ID" value="EMR49759.1"/>
    <property type="molecule type" value="Genomic_DNA"/>
</dbReference>
<dbReference type="PATRIC" id="fig|1192688.3.peg.4681"/>
<dbReference type="AlphaFoldDB" id="M7R8Z3"/>
<protein>
    <submittedName>
        <fullName evidence="1">Phage regulatory protein CII</fullName>
    </submittedName>
</protein>
<dbReference type="InterPro" id="IPR009679">
    <property type="entry name" value="Phage_186_CII-like"/>
</dbReference>
<evidence type="ECO:0000313" key="2">
    <source>
        <dbReference type="Proteomes" id="UP000013259"/>
    </source>
</evidence>
<sequence>MFDYKISKHPHFDEACRVFALRHNMAKLAERAGMKVQTLRNKLNPEQPHQLTPSEIWLLTDLTEDSTLVDGFLAQIHCLPCVPMNEVAKEKLPHYVMSATAEIGRIAAGAVSGDVKTTAGRRDVISSIKLCYSLNGTGCRFHTGTFAG</sequence>
<proteinExistence type="predicted"/>
<dbReference type="GO" id="GO:0003677">
    <property type="term" value="F:DNA binding"/>
    <property type="evidence" value="ECO:0007669"/>
    <property type="project" value="InterPro"/>
</dbReference>
<gene>
    <name evidence="1" type="ORF">A670_04994</name>
</gene>
<dbReference type="Proteomes" id="UP000013259">
    <property type="component" value="Unassembled WGS sequence"/>
</dbReference>
<organism evidence="1 2">
    <name type="scientific">Salmonella enterica subsp. enterica serovar Dublin str. UC16</name>
    <dbReference type="NCBI Taxonomy" id="1192688"/>
    <lineage>
        <taxon>Bacteria</taxon>
        <taxon>Pseudomonadati</taxon>
        <taxon>Pseudomonadota</taxon>
        <taxon>Gammaproteobacteria</taxon>
        <taxon>Enterobacterales</taxon>
        <taxon>Enterobacteriaceae</taxon>
        <taxon>Salmonella</taxon>
    </lineage>
</organism>
<name>M7R8Z3_SALDU</name>
<accession>M7R8Z3</accession>